<feature type="transmembrane region" description="Helical" evidence="12">
    <location>
        <begin position="431"/>
        <end position="451"/>
    </location>
</feature>
<dbReference type="Proteomes" id="UP000295096">
    <property type="component" value="Unassembled WGS sequence"/>
</dbReference>
<dbReference type="InterPro" id="IPR027256">
    <property type="entry name" value="P-typ_ATPase_IB"/>
</dbReference>
<dbReference type="PROSITE" id="PS50846">
    <property type="entry name" value="HMA_2"/>
    <property type="match status" value="2"/>
</dbReference>
<dbReference type="SUPFAM" id="SSF55008">
    <property type="entry name" value="HMA, heavy metal-associated domain"/>
    <property type="match status" value="2"/>
</dbReference>
<dbReference type="InterPro" id="IPR017969">
    <property type="entry name" value="Heavy-metal-associated_CS"/>
</dbReference>
<dbReference type="PROSITE" id="PS01229">
    <property type="entry name" value="COF_2"/>
    <property type="match status" value="1"/>
</dbReference>
<dbReference type="InterPro" id="IPR023214">
    <property type="entry name" value="HAD_sf"/>
</dbReference>
<dbReference type="SFLD" id="SFLDG00002">
    <property type="entry name" value="C1.7:_P-type_atpase_like"/>
    <property type="match status" value="1"/>
</dbReference>
<dbReference type="NCBIfam" id="TIGR01525">
    <property type="entry name" value="ATPase-IB_hvy"/>
    <property type="match status" value="1"/>
</dbReference>
<proteinExistence type="inferred from homology"/>
<evidence type="ECO:0000313" key="14">
    <source>
        <dbReference type="EMBL" id="TDH59175.1"/>
    </source>
</evidence>
<feature type="transmembrane region" description="Helical" evidence="12">
    <location>
        <begin position="218"/>
        <end position="240"/>
    </location>
</feature>
<keyword evidence="12" id="KW-1003">Cell membrane</keyword>
<evidence type="ECO:0000313" key="15">
    <source>
        <dbReference type="Proteomes" id="UP000295096"/>
    </source>
</evidence>
<name>A0A4V3A9G6_9PROT</name>
<dbReference type="Gene3D" id="3.30.70.100">
    <property type="match status" value="2"/>
</dbReference>
<dbReference type="CDD" id="cd00371">
    <property type="entry name" value="HMA"/>
    <property type="match status" value="2"/>
</dbReference>
<dbReference type="EC" id="7.2.2.9" evidence="10"/>
<protein>
    <recommendedName>
        <fullName evidence="10">P-type Cu(2+) transporter</fullName>
        <ecNumber evidence="10">7.2.2.9</ecNumber>
    </recommendedName>
</protein>
<evidence type="ECO:0000256" key="7">
    <source>
        <dbReference type="ARBA" id="ARBA00022967"/>
    </source>
</evidence>
<dbReference type="GO" id="GO:0005507">
    <property type="term" value="F:copper ion binding"/>
    <property type="evidence" value="ECO:0007669"/>
    <property type="project" value="TreeGrafter"/>
</dbReference>
<evidence type="ECO:0000256" key="5">
    <source>
        <dbReference type="ARBA" id="ARBA00022741"/>
    </source>
</evidence>
<dbReference type="Gene3D" id="3.40.50.1000">
    <property type="entry name" value="HAD superfamily/HAD-like"/>
    <property type="match status" value="1"/>
</dbReference>
<dbReference type="Gene3D" id="3.40.1110.10">
    <property type="entry name" value="Calcium-transporting ATPase, cytoplasmic domain N"/>
    <property type="match status" value="1"/>
</dbReference>
<dbReference type="InterPro" id="IPR001757">
    <property type="entry name" value="P_typ_ATPase"/>
</dbReference>
<evidence type="ECO:0000256" key="9">
    <source>
        <dbReference type="ARBA" id="ARBA00023136"/>
    </source>
</evidence>
<keyword evidence="6 12" id="KW-0067">ATP-binding</keyword>
<dbReference type="GO" id="GO:0055070">
    <property type="term" value="P:copper ion homeostasis"/>
    <property type="evidence" value="ECO:0007669"/>
    <property type="project" value="TreeGrafter"/>
</dbReference>
<dbReference type="RefSeq" id="WP_133292028.1">
    <property type="nucleotide sequence ID" value="NZ_SMSJ01000077.1"/>
</dbReference>
<dbReference type="InterPro" id="IPR044492">
    <property type="entry name" value="P_typ_ATPase_HD_dom"/>
</dbReference>
<organism evidence="14 15">
    <name type="scientific">Dankookia rubra</name>
    <dbReference type="NCBI Taxonomy" id="1442381"/>
    <lineage>
        <taxon>Bacteria</taxon>
        <taxon>Pseudomonadati</taxon>
        <taxon>Pseudomonadota</taxon>
        <taxon>Alphaproteobacteria</taxon>
        <taxon>Acetobacterales</taxon>
        <taxon>Roseomonadaceae</taxon>
        <taxon>Dankookia</taxon>
    </lineage>
</organism>
<feature type="transmembrane region" description="Helical" evidence="12">
    <location>
        <begin position="780"/>
        <end position="798"/>
    </location>
</feature>
<evidence type="ECO:0000256" key="8">
    <source>
        <dbReference type="ARBA" id="ARBA00022989"/>
    </source>
</evidence>
<keyword evidence="7" id="KW-1278">Translocase</keyword>
<feature type="domain" description="HMA" evidence="13">
    <location>
        <begin position="75"/>
        <end position="140"/>
    </location>
</feature>
<comment type="similarity">
    <text evidence="2 12">Belongs to the cation transport ATPase (P-type) (TC 3.A.3) family. Type IB subfamily.</text>
</comment>
<comment type="caution">
    <text evidence="14">The sequence shown here is derived from an EMBL/GenBank/DDBJ whole genome shotgun (WGS) entry which is preliminary data.</text>
</comment>
<evidence type="ECO:0000256" key="11">
    <source>
        <dbReference type="ARBA" id="ARBA00047424"/>
    </source>
</evidence>
<dbReference type="InterPro" id="IPR008250">
    <property type="entry name" value="ATPase_P-typ_transduc_dom_A_sf"/>
</dbReference>
<dbReference type="Pfam" id="PF00122">
    <property type="entry name" value="E1-E2_ATPase"/>
    <property type="match status" value="1"/>
</dbReference>
<feature type="transmembrane region" description="Helical" evidence="12">
    <location>
        <begin position="403"/>
        <end position="425"/>
    </location>
</feature>
<keyword evidence="5 12" id="KW-0547">Nucleotide-binding</keyword>
<dbReference type="SUPFAM" id="SSF81653">
    <property type="entry name" value="Calcium ATPase, transduction domain A"/>
    <property type="match status" value="1"/>
</dbReference>
<dbReference type="GO" id="GO:0005886">
    <property type="term" value="C:plasma membrane"/>
    <property type="evidence" value="ECO:0007669"/>
    <property type="project" value="UniProtKB-SubCell"/>
</dbReference>
<dbReference type="PROSITE" id="PS01047">
    <property type="entry name" value="HMA_1"/>
    <property type="match status" value="2"/>
</dbReference>
<dbReference type="GO" id="GO:0005524">
    <property type="term" value="F:ATP binding"/>
    <property type="evidence" value="ECO:0007669"/>
    <property type="project" value="UniProtKB-UniRule"/>
</dbReference>
<dbReference type="EMBL" id="SMSJ01000077">
    <property type="protein sequence ID" value="TDH59175.1"/>
    <property type="molecule type" value="Genomic_DNA"/>
</dbReference>
<evidence type="ECO:0000256" key="6">
    <source>
        <dbReference type="ARBA" id="ARBA00022840"/>
    </source>
</evidence>
<dbReference type="SFLD" id="SFLDS00003">
    <property type="entry name" value="Haloacid_Dehalogenase"/>
    <property type="match status" value="1"/>
</dbReference>
<dbReference type="NCBIfam" id="TIGR01511">
    <property type="entry name" value="ATPase-IB1_Cu"/>
    <property type="match status" value="1"/>
</dbReference>
<dbReference type="FunFam" id="3.30.70.100:FF:000005">
    <property type="entry name" value="Copper-exporting P-type ATPase A"/>
    <property type="match status" value="1"/>
</dbReference>
<dbReference type="SUPFAM" id="SSF56784">
    <property type="entry name" value="HAD-like"/>
    <property type="match status" value="1"/>
</dbReference>
<dbReference type="InterPro" id="IPR036163">
    <property type="entry name" value="HMA_dom_sf"/>
</dbReference>
<evidence type="ECO:0000259" key="13">
    <source>
        <dbReference type="PROSITE" id="PS50846"/>
    </source>
</evidence>
<evidence type="ECO:0000256" key="4">
    <source>
        <dbReference type="ARBA" id="ARBA00022723"/>
    </source>
</evidence>
<keyword evidence="3 12" id="KW-0812">Transmembrane</keyword>
<evidence type="ECO:0000256" key="2">
    <source>
        <dbReference type="ARBA" id="ARBA00006024"/>
    </source>
</evidence>
<dbReference type="InterPro" id="IPR036412">
    <property type="entry name" value="HAD-like_sf"/>
</dbReference>
<comment type="subcellular location">
    <subcellularLocation>
        <location evidence="12">Cell membrane</location>
    </subcellularLocation>
    <subcellularLocation>
        <location evidence="1">Endomembrane system</location>
        <topology evidence="1">Multi-pass membrane protein</topology>
    </subcellularLocation>
</comment>
<feature type="transmembrane region" description="Helical" evidence="12">
    <location>
        <begin position="246"/>
        <end position="264"/>
    </location>
</feature>
<dbReference type="InterPro" id="IPR023299">
    <property type="entry name" value="ATPase_P-typ_cyto_dom_N"/>
</dbReference>
<keyword evidence="15" id="KW-1185">Reference proteome</keyword>
<dbReference type="SFLD" id="SFLDF00027">
    <property type="entry name" value="p-type_atpase"/>
    <property type="match status" value="1"/>
</dbReference>
<dbReference type="PRINTS" id="PR00119">
    <property type="entry name" value="CATATPASE"/>
</dbReference>
<dbReference type="GO" id="GO:0016887">
    <property type="term" value="F:ATP hydrolysis activity"/>
    <property type="evidence" value="ECO:0007669"/>
    <property type="project" value="InterPro"/>
</dbReference>
<dbReference type="FunFam" id="2.70.150.10:FF:000002">
    <property type="entry name" value="Copper-transporting ATPase 1, putative"/>
    <property type="match status" value="1"/>
</dbReference>
<keyword evidence="9 12" id="KW-0472">Membrane</keyword>
<evidence type="ECO:0000256" key="3">
    <source>
        <dbReference type="ARBA" id="ARBA00022692"/>
    </source>
</evidence>
<feature type="domain" description="HMA" evidence="13">
    <location>
        <begin position="10"/>
        <end position="73"/>
    </location>
</feature>
<dbReference type="InterPro" id="IPR006121">
    <property type="entry name" value="HMA_dom"/>
</dbReference>
<evidence type="ECO:0000256" key="12">
    <source>
        <dbReference type="RuleBase" id="RU362081"/>
    </source>
</evidence>
<sequence length="806" mass="81374">MPEAPLPPPPVLSLPIAGMTCAACAGRVQRALGKVPGITEATVNLATERAELRGAAPLPDLVAAVGKAGYSVPEARVELGIGGMTCATCALRVEKALAKVPGVLGASVNLATETASIRLLAGTEEAALAAAIQRAGYTVRAAETTPEDTAAQGGRERRDLILAALLTAPFLAGMLGMAFGADWMPHPWLQLVLAAPVQFWLGARFYRAGWAALRAGTGNMDLLVALGTSAAFGLSLWMLAQHGEHAAHHLYFEASATVILFILLGKWLEARARRATGAAIRALLELRPRTARRLDAAGAEEEVPAIALAAGDRVVVRPGDRIPADGVVLEGRAGVDESALTGESRAVEKEPGATVSTGTIALDGRLVLEARAVGGETVLARVAALVAAAQASRAPVQRLVDRVSAVFVPVVVGIAALTLLGWLLAGAGAEVAVLRAVAVLVIACPCALGLATPAAIMAGTGAAARAGILVRDAEAIERAEGVTLVAFDKTGTLTEGRPRLAAVHAAEAGQAPGNGETRTALRLAAALQSGSEHPLARAVLTAAGAAAGPGLPRVEDFRALPGRGVAGTVEGRALLLGSPRALAESGADPGPLAMAAEAEAAQGRTPAWLVETAPGLRVLALLAFEDAEKPGATAAVAGLRALGVKAAMISGDSRAAAGAVAARLGLDDVAAEVLPDGKAARIAAWQQAGERVAMVGDGVNDAPALAAADLGIAMGTGTDVAIQAAAITLLRGDPALVPAALDVTRRTLRKIRQNLGWAFGYNLVGLPLAAAGLLSPPIAGAAMALSSVSVLANALLLARWKPGVPR</sequence>
<dbReference type="GO" id="GO:0012505">
    <property type="term" value="C:endomembrane system"/>
    <property type="evidence" value="ECO:0007669"/>
    <property type="project" value="UniProtKB-SubCell"/>
</dbReference>
<dbReference type="Gene3D" id="2.70.150.10">
    <property type="entry name" value="Calcium-transporting ATPase, cytoplasmic transduction domain A"/>
    <property type="match status" value="1"/>
</dbReference>
<feature type="transmembrane region" description="Helical" evidence="12">
    <location>
        <begin position="187"/>
        <end position="206"/>
    </location>
</feature>
<gene>
    <name evidence="14" type="ORF">E2C06_28780</name>
</gene>
<evidence type="ECO:0000256" key="1">
    <source>
        <dbReference type="ARBA" id="ARBA00004127"/>
    </source>
</evidence>
<feature type="transmembrane region" description="Helical" evidence="12">
    <location>
        <begin position="160"/>
        <end position="181"/>
    </location>
</feature>
<evidence type="ECO:0000256" key="10">
    <source>
        <dbReference type="ARBA" id="ARBA00038904"/>
    </source>
</evidence>
<dbReference type="PROSITE" id="PS00154">
    <property type="entry name" value="ATPASE_E1_E2"/>
    <property type="match status" value="1"/>
</dbReference>
<dbReference type="Pfam" id="PF00702">
    <property type="entry name" value="Hydrolase"/>
    <property type="match status" value="1"/>
</dbReference>
<dbReference type="PANTHER" id="PTHR43520">
    <property type="entry name" value="ATP7, ISOFORM B"/>
    <property type="match status" value="1"/>
</dbReference>
<reference evidence="14 15" key="1">
    <citation type="journal article" date="2016" name="J. Microbiol.">
        <title>Dankookia rubra gen. nov., sp. nov., an alphaproteobacterium isolated from sediment of a shallow stream.</title>
        <authorList>
            <person name="Kim W.H."/>
            <person name="Kim D.H."/>
            <person name="Kang K."/>
            <person name="Ahn T.Y."/>
        </authorList>
    </citation>
    <scope>NUCLEOTIDE SEQUENCE [LARGE SCALE GENOMIC DNA]</scope>
    <source>
        <strain evidence="14 15">JCM30602</strain>
    </source>
</reference>
<comment type="catalytic activity">
    <reaction evidence="11">
        <text>Cu(2+)(in) + ATP + H2O = Cu(2+)(out) + ADP + phosphate + H(+)</text>
        <dbReference type="Rhea" id="RHEA:10376"/>
        <dbReference type="ChEBI" id="CHEBI:15377"/>
        <dbReference type="ChEBI" id="CHEBI:15378"/>
        <dbReference type="ChEBI" id="CHEBI:29036"/>
        <dbReference type="ChEBI" id="CHEBI:30616"/>
        <dbReference type="ChEBI" id="CHEBI:43474"/>
        <dbReference type="ChEBI" id="CHEBI:456216"/>
        <dbReference type="EC" id="7.2.2.9"/>
    </reaction>
</comment>
<dbReference type="InterPro" id="IPR018303">
    <property type="entry name" value="ATPase_P-typ_P_site"/>
</dbReference>
<dbReference type="InterPro" id="IPR023298">
    <property type="entry name" value="ATPase_P-typ_TM_dom_sf"/>
</dbReference>
<dbReference type="SUPFAM" id="SSF81665">
    <property type="entry name" value="Calcium ATPase, transmembrane domain M"/>
    <property type="match status" value="1"/>
</dbReference>
<keyword evidence="8 12" id="KW-1133">Transmembrane helix</keyword>
<keyword evidence="4 12" id="KW-0479">Metal-binding</keyword>
<feature type="transmembrane region" description="Helical" evidence="12">
    <location>
        <begin position="755"/>
        <end position="774"/>
    </location>
</feature>
<dbReference type="Pfam" id="PF00403">
    <property type="entry name" value="HMA"/>
    <property type="match status" value="2"/>
</dbReference>
<dbReference type="AlphaFoldDB" id="A0A4V3A9G6"/>
<dbReference type="GO" id="GO:0043682">
    <property type="term" value="F:P-type divalent copper transporter activity"/>
    <property type="evidence" value="ECO:0007669"/>
    <property type="project" value="UniProtKB-EC"/>
</dbReference>
<dbReference type="InterPro" id="IPR059000">
    <property type="entry name" value="ATPase_P-type_domA"/>
</dbReference>
<dbReference type="PANTHER" id="PTHR43520:SF8">
    <property type="entry name" value="P-TYPE CU(+) TRANSPORTER"/>
    <property type="match status" value="1"/>
</dbReference>
<dbReference type="OrthoDB" id="9760802at2"/>
<dbReference type="NCBIfam" id="TIGR01494">
    <property type="entry name" value="ATPase_P-type"/>
    <property type="match status" value="2"/>
</dbReference>
<accession>A0A4V3A9G6</accession>